<evidence type="ECO:0000313" key="2">
    <source>
        <dbReference type="EMBL" id="RUS80727.1"/>
    </source>
</evidence>
<keyword evidence="1" id="KW-1133">Transmembrane helix</keyword>
<dbReference type="GO" id="GO:0000281">
    <property type="term" value="P:mitotic cytokinesis"/>
    <property type="evidence" value="ECO:0007669"/>
    <property type="project" value="TreeGrafter"/>
</dbReference>
<dbReference type="InterPro" id="IPR008657">
    <property type="entry name" value="JTB"/>
</dbReference>
<protein>
    <recommendedName>
        <fullName evidence="4">Jumping translocation breakpoint protein</fullName>
    </recommendedName>
</protein>
<dbReference type="GO" id="GO:0030496">
    <property type="term" value="C:midbody"/>
    <property type="evidence" value="ECO:0007669"/>
    <property type="project" value="TreeGrafter"/>
</dbReference>
<name>A0A433TGK5_ELYCH</name>
<dbReference type="PANTHER" id="PTHR13041">
    <property type="entry name" value="JTB PROTEIN-RELATED"/>
    <property type="match status" value="1"/>
</dbReference>
<keyword evidence="1" id="KW-0812">Transmembrane</keyword>
<dbReference type="Gene3D" id="3.30.720.220">
    <property type="match status" value="1"/>
</dbReference>
<comment type="caution">
    <text evidence="2">The sequence shown here is derived from an EMBL/GenBank/DDBJ whole genome shotgun (WGS) entry which is preliminary data.</text>
</comment>
<sequence>MFEFFTKKRMLALFGIIFFMGFVYIILQSHFAYTRQLLQQESAIREKAKRAASCEDFSVVEKCKRCPKKELRDMLQVCMETGYKQKIRCPDGKTEWNWCEISPAVEESDFWRFELIMLLIGLSSYALVYLRQQKLDKILMDKIHKQIAAGV</sequence>
<dbReference type="OrthoDB" id="5971907at2759"/>
<proteinExistence type="predicted"/>
<feature type="transmembrane region" description="Helical" evidence="1">
    <location>
        <begin position="12"/>
        <end position="33"/>
    </location>
</feature>
<dbReference type="GO" id="GO:0005819">
    <property type="term" value="C:spindle"/>
    <property type="evidence" value="ECO:0007669"/>
    <property type="project" value="TreeGrafter"/>
</dbReference>
<organism evidence="2 3">
    <name type="scientific">Elysia chlorotica</name>
    <name type="common">Eastern emerald elysia</name>
    <name type="synonym">Sea slug</name>
    <dbReference type="NCBI Taxonomy" id="188477"/>
    <lineage>
        <taxon>Eukaryota</taxon>
        <taxon>Metazoa</taxon>
        <taxon>Spiralia</taxon>
        <taxon>Lophotrochozoa</taxon>
        <taxon>Mollusca</taxon>
        <taxon>Gastropoda</taxon>
        <taxon>Heterobranchia</taxon>
        <taxon>Euthyneura</taxon>
        <taxon>Panpulmonata</taxon>
        <taxon>Sacoglossa</taxon>
        <taxon>Placobranchoidea</taxon>
        <taxon>Plakobranchidae</taxon>
        <taxon>Elysia</taxon>
    </lineage>
</organism>
<dbReference type="EMBL" id="RQTK01000376">
    <property type="protein sequence ID" value="RUS80727.1"/>
    <property type="molecule type" value="Genomic_DNA"/>
</dbReference>
<keyword evidence="3" id="KW-1185">Reference proteome</keyword>
<dbReference type="PANTHER" id="PTHR13041:SF3">
    <property type="entry name" value="PROTEIN JTB"/>
    <property type="match status" value="1"/>
</dbReference>
<keyword evidence="1" id="KW-0472">Membrane</keyword>
<evidence type="ECO:0000256" key="1">
    <source>
        <dbReference type="SAM" id="Phobius"/>
    </source>
</evidence>
<dbReference type="GO" id="GO:0005813">
    <property type="term" value="C:centrosome"/>
    <property type="evidence" value="ECO:0007669"/>
    <property type="project" value="TreeGrafter"/>
</dbReference>
<dbReference type="Proteomes" id="UP000271974">
    <property type="component" value="Unassembled WGS sequence"/>
</dbReference>
<evidence type="ECO:0000313" key="3">
    <source>
        <dbReference type="Proteomes" id="UP000271974"/>
    </source>
</evidence>
<dbReference type="AlphaFoldDB" id="A0A433TGK5"/>
<accession>A0A433TGK5</accession>
<dbReference type="GO" id="GO:0005737">
    <property type="term" value="C:cytoplasm"/>
    <property type="evidence" value="ECO:0007669"/>
    <property type="project" value="TreeGrafter"/>
</dbReference>
<feature type="transmembrane region" description="Helical" evidence="1">
    <location>
        <begin position="110"/>
        <end position="130"/>
    </location>
</feature>
<dbReference type="GO" id="GO:0016020">
    <property type="term" value="C:membrane"/>
    <property type="evidence" value="ECO:0007669"/>
    <property type="project" value="InterPro"/>
</dbReference>
<dbReference type="Pfam" id="PF05439">
    <property type="entry name" value="JTB"/>
    <property type="match status" value="1"/>
</dbReference>
<reference evidence="2 3" key="1">
    <citation type="submission" date="2019-01" db="EMBL/GenBank/DDBJ databases">
        <title>A draft genome assembly of the solar-powered sea slug Elysia chlorotica.</title>
        <authorList>
            <person name="Cai H."/>
            <person name="Li Q."/>
            <person name="Fang X."/>
            <person name="Li J."/>
            <person name="Curtis N.E."/>
            <person name="Altenburger A."/>
            <person name="Shibata T."/>
            <person name="Feng M."/>
            <person name="Maeda T."/>
            <person name="Schwartz J.A."/>
            <person name="Shigenobu S."/>
            <person name="Lundholm N."/>
            <person name="Nishiyama T."/>
            <person name="Yang H."/>
            <person name="Hasebe M."/>
            <person name="Li S."/>
            <person name="Pierce S.K."/>
            <person name="Wang J."/>
        </authorList>
    </citation>
    <scope>NUCLEOTIDE SEQUENCE [LARGE SCALE GENOMIC DNA]</scope>
    <source>
        <strain evidence="2">EC2010</strain>
        <tissue evidence="2">Whole organism of an adult</tissue>
    </source>
</reference>
<gene>
    <name evidence="2" type="ORF">EGW08_011513</name>
</gene>
<evidence type="ECO:0008006" key="4">
    <source>
        <dbReference type="Google" id="ProtNLM"/>
    </source>
</evidence>